<comment type="caution">
    <text evidence="2">The sequence shown here is derived from an EMBL/GenBank/DDBJ whole genome shotgun (WGS) entry which is preliminary data.</text>
</comment>
<accession>A0A5M6D924</accession>
<organism evidence="2 3">
    <name type="scientific">Adhaeribacter rhizoryzae</name>
    <dbReference type="NCBI Taxonomy" id="2607907"/>
    <lineage>
        <taxon>Bacteria</taxon>
        <taxon>Pseudomonadati</taxon>
        <taxon>Bacteroidota</taxon>
        <taxon>Cytophagia</taxon>
        <taxon>Cytophagales</taxon>
        <taxon>Hymenobacteraceae</taxon>
        <taxon>Adhaeribacter</taxon>
    </lineage>
</organism>
<protein>
    <recommendedName>
        <fullName evidence="1">Exodeoxyribonuclease X-like C-terminal domain-containing protein</fullName>
    </recommendedName>
</protein>
<evidence type="ECO:0000259" key="1">
    <source>
        <dbReference type="Pfam" id="PF20600"/>
    </source>
</evidence>
<dbReference type="InterPro" id="IPR046768">
    <property type="entry name" value="ExoX-like_C"/>
</dbReference>
<dbReference type="RefSeq" id="WP_150090658.1">
    <property type="nucleotide sequence ID" value="NZ_VWSF01000017.1"/>
</dbReference>
<feature type="domain" description="Exodeoxyribonuclease X-like C-terminal" evidence="1">
    <location>
        <begin position="21"/>
        <end position="47"/>
    </location>
</feature>
<dbReference type="AlphaFoldDB" id="A0A5M6D924"/>
<name>A0A5M6D924_9BACT</name>
<dbReference type="Pfam" id="PF20600">
    <property type="entry name" value="ExoX-like_C"/>
    <property type="match status" value="1"/>
</dbReference>
<keyword evidence="3" id="KW-1185">Reference proteome</keyword>
<evidence type="ECO:0000313" key="2">
    <source>
        <dbReference type="EMBL" id="KAA5542419.1"/>
    </source>
</evidence>
<proteinExistence type="predicted"/>
<evidence type="ECO:0000313" key="3">
    <source>
        <dbReference type="Proteomes" id="UP000323426"/>
    </source>
</evidence>
<gene>
    <name evidence="2" type="ORF">F0145_18385</name>
</gene>
<sequence>MKKNLKNADFLLFTIDAILPFGKYCGKIVEEVCIENVNYLSWCIINIHNFTLTQKCFDGVQFLSNSGLSPNAVGKNYTKLANISNILKIKSCYMVRDNVAEKGEDFYSYNSNIFICYNRNKFTRIKSSYLRNSENLSFKGQHNGFYYARYFSKRVHSFLNKNYLVKPSDKKVKIKIKLVDFNDFKVFSKYQEDYFFKKHHIFKMVGDAIVVLYVDIDYSNFEYEDYFFENGYGINAFMTPFCSDNVESILFSEITNLDQALKDYVKYREKFPSLNLNNLIIQNWENKKSLESFCQKDFQIELGLEELTKYVYDWCVKFKLTDKYLSLQLTLVTRYLKNFDGDSSLSYAESEKDAFDALTDGQYGTWEDYNGDLDFVND</sequence>
<dbReference type="EMBL" id="VWSF01000017">
    <property type="protein sequence ID" value="KAA5542419.1"/>
    <property type="molecule type" value="Genomic_DNA"/>
</dbReference>
<dbReference type="Proteomes" id="UP000323426">
    <property type="component" value="Unassembled WGS sequence"/>
</dbReference>
<reference evidence="2 3" key="1">
    <citation type="submission" date="2019-09" db="EMBL/GenBank/DDBJ databases">
        <title>Genome sequence and assembly of Adhaeribacter sp.</title>
        <authorList>
            <person name="Chhetri G."/>
        </authorList>
    </citation>
    <scope>NUCLEOTIDE SEQUENCE [LARGE SCALE GENOMIC DNA]</scope>
    <source>
        <strain evidence="2 3">DK36</strain>
    </source>
</reference>